<dbReference type="CDD" id="cd03257">
    <property type="entry name" value="ABC_NikE_OppD_transporters"/>
    <property type="match status" value="1"/>
</dbReference>
<protein>
    <submittedName>
        <fullName evidence="6">ABC transporter ATP-binding protein</fullName>
    </submittedName>
</protein>
<dbReference type="PROSITE" id="PS00211">
    <property type="entry name" value="ABC_TRANSPORTER_1"/>
    <property type="match status" value="1"/>
</dbReference>
<dbReference type="GO" id="GO:0055085">
    <property type="term" value="P:transmembrane transport"/>
    <property type="evidence" value="ECO:0007669"/>
    <property type="project" value="UniProtKB-ARBA"/>
</dbReference>
<evidence type="ECO:0000256" key="1">
    <source>
        <dbReference type="ARBA" id="ARBA00005417"/>
    </source>
</evidence>
<dbReference type="RefSeq" id="WP_149769253.1">
    <property type="nucleotide sequence ID" value="NZ_VDFQ02000002.1"/>
</dbReference>
<feature type="domain" description="ABC transporter" evidence="5">
    <location>
        <begin position="5"/>
        <end position="245"/>
    </location>
</feature>
<dbReference type="GO" id="GO:0015833">
    <property type="term" value="P:peptide transport"/>
    <property type="evidence" value="ECO:0007669"/>
    <property type="project" value="InterPro"/>
</dbReference>
<keyword evidence="4 6" id="KW-0067">ATP-binding</keyword>
<keyword evidence="2" id="KW-0813">Transport</keyword>
<dbReference type="InterPro" id="IPR003593">
    <property type="entry name" value="AAA+_ATPase"/>
</dbReference>
<sequence>MSPVIALEGLAKGYDIAGGARLTAVDDVSLTIAAGETYALVGESGCGKSTLARMAAMLTAPDAGQVSWSGQTVSQQRRSAVRAVRDHTQFVFQDPAAALSPRLTVEEAVSEPLRIRRRTGSRSVADLLDDVGLDRSMGRRYPRELSGGQRQRVVIARALALEPKLLVLDEPVASLDVSVQAQVLNLLADLQAEHGLAYLLIAHDLAVVSSVADRIGVMYLGQIVEEGPAGDVVTTPRHPYTQMLIASVPAFVPGERGERPRVVGDPASPTERRTGCAFATRCAFATQVCLDVAPPRRELGDVAVRCHHAS</sequence>
<dbReference type="GO" id="GO:0005524">
    <property type="term" value="F:ATP binding"/>
    <property type="evidence" value="ECO:0007669"/>
    <property type="project" value="UniProtKB-KW"/>
</dbReference>
<dbReference type="Proteomes" id="UP000307768">
    <property type="component" value="Unassembled WGS sequence"/>
</dbReference>
<dbReference type="AlphaFoldDB" id="A0A5Q6S0A9"/>
<evidence type="ECO:0000259" key="5">
    <source>
        <dbReference type="PROSITE" id="PS50893"/>
    </source>
</evidence>
<comment type="similarity">
    <text evidence="1">Belongs to the ABC transporter superfamily.</text>
</comment>
<evidence type="ECO:0000256" key="4">
    <source>
        <dbReference type="ARBA" id="ARBA00022840"/>
    </source>
</evidence>
<dbReference type="InterPro" id="IPR027417">
    <property type="entry name" value="P-loop_NTPase"/>
</dbReference>
<dbReference type="Gene3D" id="3.40.50.300">
    <property type="entry name" value="P-loop containing nucleotide triphosphate hydrolases"/>
    <property type="match status" value="1"/>
</dbReference>
<evidence type="ECO:0000256" key="2">
    <source>
        <dbReference type="ARBA" id="ARBA00022448"/>
    </source>
</evidence>
<comment type="caution">
    <text evidence="6">The sequence shown here is derived from an EMBL/GenBank/DDBJ whole genome shotgun (WGS) entry which is preliminary data.</text>
</comment>
<dbReference type="FunFam" id="3.40.50.300:FF:000016">
    <property type="entry name" value="Oligopeptide ABC transporter ATP-binding component"/>
    <property type="match status" value="1"/>
</dbReference>
<gene>
    <name evidence="6" type="ORF">FE697_009185</name>
</gene>
<evidence type="ECO:0000313" key="7">
    <source>
        <dbReference type="Proteomes" id="UP000307768"/>
    </source>
</evidence>
<accession>A0A5Q6S0A9</accession>
<dbReference type="NCBIfam" id="TIGR01727">
    <property type="entry name" value="oligo_HPY"/>
    <property type="match status" value="1"/>
</dbReference>
<dbReference type="InterPro" id="IPR050319">
    <property type="entry name" value="ABC_transp_ATP-bind"/>
</dbReference>
<evidence type="ECO:0000313" key="6">
    <source>
        <dbReference type="EMBL" id="KAA1423734.1"/>
    </source>
</evidence>
<dbReference type="SMART" id="SM00382">
    <property type="entry name" value="AAA"/>
    <property type="match status" value="1"/>
</dbReference>
<dbReference type="PROSITE" id="PS50893">
    <property type="entry name" value="ABC_TRANSPORTER_2"/>
    <property type="match status" value="1"/>
</dbReference>
<evidence type="ECO:0000256" key="3">
    <source>
        <dbReference type="ARBA" id="ARBA00022741"/>
    </source>
</evidence>
<dbReference type="EMBL" id="VDFQ02000002">
    <property type="protein sequence ID" value="KAA1423734.1"/>
    <property type="molecule type" value="Genomic_DNA"/>
</dbReference>
<dbReference type="Pfam" id="PF00005">
    <property type="entry name" value="ABC_tran"/>
    <property type="match status" value="1"/>
</dbReference>
<name>A0A5Q6S0A9_9ACTN</name>
<proteinExistence type="inferred from homology"/>
<dbReference type="InterPro" id="IPR017871">
    <property type="entry name" value="ABC_transporter-like_CS"/>
</dbReference>
<dbReference type="OrthoDB" id="5357528at2"/>
<dbReference type="InterPro" id="IPR013563">
    <property type="entry name" value="Oligopep_ABC_C"/>
</dbReference>
<dbReference type="GO" id="GO:0016887">
    <property type="term" value="F:ATP hydrolysis activity"/>
    <property type="evidence" value="ECO:0007669"/>
    <property type="project" value="InterPro"/>
</dbReference>
<dbReference type="PANTHER" id="PTHR43776">
    <property type="entry name" value="TRANSPORT ATP-BINDING PROTEIN"/>
    <property type="match status" value="1"/>
</dbReference>
<organism evidence="6 7">
    <name type="scientific">Mumia zhuanghuii</name>
    <dbReference type="NCBI Taxonomy" id="2585211"/>
    <lineage>
        <taxon>Bacteria</taxon>
        <taxon>Bacillati</taxon>
        <taxon>Actinomycetota</taxon>
        <taxon>Actinomycetes</taxon>
        <taxon>Propionibacteriales</taxon>
        <taxon>Nocardioidaceae</taxon>
        <taxon>Mumia</taxon>
    </lineage>
</organism>
<dbReference type="PANTHER" id="PTHR43776:SF7">
    <property type="entry name" value="D,D-DIPEPTIDE TRANSPORT ATP-BINDING PROTEIN DDPF-RELATED"/>
    <property type="match status" value="1"/>
</dbReference>
<dbReference type="SUPFAM" id="SSF52540">
    <property type="entry name" value="P-loop containing nucleoside triphosphate hydrolases"/>
    <property type="match status" value="1"/>
</dbReference>
<reference evidence="6 7" key="1">
    <citation type="submission" date="2019-09" db="EMBL/GenBank/DDBJ databases">
        <title>Mumia zhuanghuii sp. nov. isolated from the intestinal contents of plateau pika (Ochotona curzoniae) in the Qinghai-Tibet plateau of China.</title>
        <authorList>
            <person name="Tian Z."/>
        </authorList>
    </citation>
    <scope>NUCLEOTIDE SEQUENCE [LARGE SCALE GENOMIC DNA]</scope>
    <source>
        <strain evidence="7">350</strain>
    </source>
</reference>
<keyword evidence="3" id="KW-0547">Nucleotide-binding</keyword>
<dbReference type="InterPro" id="IPR003439">
    <property type="entry name" value="ABC_transporter-like_ATP-bd"/>
</dbReference>
<dbReference type="Pfam" id="PF08352">
    <property type="entry name" value="oligo_HPY"/>
    <property type="match status" value="1"/>
</dbReference>